<dbReference type="AlphaFoldDB" id="A0A5K7Z548"/>
<dbReference type="EMBL" id="AP021875">
    <property type="protein sequence ID" value="BBO75830.1"/>
    <property type="molecule type" value="Genomic_DNA"/>
</dbReference>
<sequence length="44" mass="4957">MAENKNQDYFDDNSEGHVDTREANFQCENRDEHLGCDPGIDVAG</sequence>
<feature type="region of interest" description="Disordered" evidence="1">
    <location>
        <begin position="1"/>
        <end position="21"/>
    </location>
</feature>
<proteinExistence type="predicted"/>
<keyword evidence="3" id="KW-1185">Reference proteome</keyword>
<dbReference type="Proteomes" id="UP000427769">
    <property type="component" value="Chromosome"/>
</dbReference>
<gene>
    <name evidence="2" type="ORF">DSCW_32470</name>
</gene>
<evidence type="ECO:0000313" key="2">
    <source>
        <dbReference type="EMBL" id="BBO75830.1"/>
    </source>
</evidence>
<reference evidence="2 3" key="1">
    <citation type="submission" date="2019-11" db="EMBL/GenBank/DDBJ databases">
        <title>Comparative genomics of hydrocarbon-degrading Desulfosarcina strains.</title>
        <authorList>
            <person name="Watanabe M."/>
            <person name="Kojima H."/>
            <person name="Fukui M."/>
        </authorList>
    </citation>
    <scope>NUCLEOTIDE SEQUENCE [LARGE SCALE GENOMIC DNA]</scope>
    <source>
        <strain evidence="2 3">PP31</strain>
    </source>
</reference>
<protein>
    <submittedName>
        <fullName evidence="2">Uncharacterized protein</fullName>
    </submittedName>
</protein>
<dbReference type="RefSeq" id="WP_269433841.1">
    <property type="nucleotide sequence ID" value="NZ_AP021875.1"/>
</dbReference>
<organism evidence="2 3">
    <name type="scientific">Desulfosarcina widdelii</name>
    <dbReference type="NCBI Taxonomy" id="947919"/>
    <lineage>
        <taxon>Bacteria</taxon>
        <taxon>Pseudomonadati</taxon>
        <taxon>Thermodesulfobacteriota</taxon>
        <taxon>Desulfobacteria</taxon>
        <taxon>Desulfobacterales</taxon>
        <taxon>Desulfosarcinaceae</taxon>
        <taxon>Desulfosarcina</taxon>
    </lineage>
</organism>
<name>A0A5K7Z548_9BACT</name>
<dbReference type="KEGG" id="dwd:DSCW_32470"/>
<accession>A0A5K7Z548</accession>
<evidence type="ECO:0000256" key="1">
    <source>
        <dbReference type="SAM" id="MobiDB-lite"/>
    </source>
</evidence>
<evidence type="ECO:0000313" key="3">
    <source>
        <dbReference type="Proteomes" id="UP000427769"/>
    </source>
</evidence>